<dbReference type="OrthoDB" id="9795336at2"/>
<feature type="signal peptide" evidence="1">
    <location>
        <begin position="1"/>
        <end position="28"/>
    </location>
</feature>
<keyword evidence="3" id="KW-0812">Transmembrane</keyword>
<keyword evidence="1" id="KW-0732">Signal</keyword>
<name>A0A843YW00_9BURK</name>
<dbReference type="Gene3D" id="3.50.70.10">
    <property type="match status" value="1"/>
</dbReference>
<evidence type="ECO:0000259" key="2">
    <source>
        <dbReference type="Pfam" id="PF16036"/>
    </source>
</evidence>
<dbReference type="InterPro" id="IPR016088">
    <property type="entry name" value="Chalcone_isomerase_3-sand"/>
</dbReference>
<sequence>MKRNCNVKRAVSIACLLSMMAVASTAFALDVAGVKINETAHVGNRDLQLNGAGIRYKVIFKVYTAALYLPEKKTTTTDVINEAGPRRISLVMLRDIDSEDFSRAFLEGIRKNTDRADAAKMIDQLTKFGELFATIPELKKGDNIVADWDPAVGTTMQVNGKKVGGVLTGITFYNALLKIWLGDKPADSKLKVSLLGGAA</sequence>
<protein>
    <submittedName>
        <fullName evidence="3">Lipoprotein transmembrane</fullName>
    </submittedName>
</protein>
<dbReference type="Pfam" id="PF16036">
    <property type="entry name" value="Chalcone_3"/>
    <property type="match status" value="1"/>
</dbReference>
<keyword evidence="3" id="KW-0472">Membrane</keyword>
<dbReference type="PANTHER" id="PTHR47698">
    <property type="entry name" value="FATTY-ACID-BINDING PROTEIN 3, CHLOROPLASTIC"/>
    <property type="match status" value="1"/>
</dbReference>
<gene>
    <name evidence="3" type="ORF">GEV47_15885</name>
</gene>
<dbReference type="Proteomes" id="UP000451565">
    <property type="component" value="Unassembled WGS sequence"/>
</dbReference>
<evidence type="ECO:0000313" key="3">
    <source>
        <dbReference type="EMBL" id="MQR02157.1"/>
    </source>
</evidence>
<organism evidence="3 4">
    <name type="scientific">Glaciimonas soli</name>
    <dbReference type="NCBI Taxonomy" id="2590999"/>
    <lineage>
        <taxon>Bacteria</taxon>
        <taxon>Pseudomonadati</taxon>
        <taxon>Pseudomonadota</taxon>
        <taxon>Betaproteobacteria</taxon>
        <taxon>Burkholderiales</taxon>
        <taxon>Oxalobacteraceae</taxon>
        <taxon>Glaciimonas</taxon>
    </lineage>
</organism>
<dbReference type="EMBL" id="WINI01000008">
    <property type="protein sequence ID" value="MQR02157.1"/>
    <property type="molecule type" value="Genomic_DNA"/>
</dbReference>
<evidence type="ECO:0000313" key="4">
    <source>
        <dbReference type="Proteomes" id="UP000451565"/>
    </source>
</evidence>
<dbReference type="SUPFAM" id="SSF54626">
    <property type="entry name" value="Chalcone isomerase"/>
    <property type="match status" value="1"/>
</dbReference>
<comment type="caution">
    <text evidence="3">The sequence shown here is derived from an EMBL/GenBank/DDBJ whole genome shotgun (WGS) entry which is preliminary data.</text>
</comment>
<dbReference type="InterPro" id="IPR036298">
    <property type="entry name" value="Chalcone_isomerase_sf"/>
</dbReference>
<evidence type="ECO:0000256" key="1">
    <source>
        <dbReference type="SAM" id="SignalP"/>
    </source>
</evidence>
<keyword evidence="4" id="KW-1185">Reference proteome</keyword>
<feature type="chain" id="PRO_5032423516" evidence="1">
    <location>
        <begin position="29"/>
        <end position="199"/>
    </location>
</feature>
<dbReference type="AlphaFoldDB" id="A0A843YW00"/>
<proteinExistence type="predicted"/>
<dbReference type="GO" id="GO:0016872">
    <property type="term" value="F:intramolecular lyase activity"/>
    <property type="evidence" value="ECO:0007669"/>
    <property type="project" value="InterPro"/>
</dbReference>
<accession>A0A843YW00</accession>
<keyword evidence="3" id="KW-0449">Lipoprotein</keyword>
<dbReference type="PANTHER" id="PTHR47698:SF2">
    <property type="entry name" value="FATTY-ACID-BINDING PROTEIN 3, CHLOROPLASTIC"/>
    <property type="match status" value="1"/>
</dbReference>
<feature type="domain" description="Chalcone isomerase" evidence="2">
    <location>
        <begin position="29"/>
        <end position="196"/>
    </location>
</feature>
<dbReference type="InterPro" id="IPR016087">
    <property type="entry name" value="Chalcone_isomerase"/>
</dbReference>
<reference evidence="3 4" key="1">
    <citation type="submission" date="2019-10" db="EMBL/GenBank/DDBJ databases">
        <title>Glaciimonas soli sp. nov., a psychrophilic bacterium isolated from the forest soil of a high elevation mountain in Taiwan.</title>
        <authorList>
            <person name="Wang L.-T."/>
            <person name="Shieh W.Y."/>
        </authorList>
    </citation>
    <scope>NUCLEOTIDE SEQUENCE [LARGE SCALE GENOMIC DNA]</scope>
    <source>
        <strain evidence="3 4">GS1</strain>
    </source>
</reference>